<proteinExistence type="predicted"/>
<dbReference type="EMBL" id="CAAALY010272283">
    <property type="protein sequence ID" value="VEL42036.1"/>
    <property type="molecule type" value="Genomic_DNA"/>
</dbReference>
<comment type="caution">
    <text evidence="1">The sequence shown here is derived from an EMBL/GenBank/DDBJ whole genome shotgun (WGS) entry which is preliminary data.</text>
</comment>
<protein>
    <submittedName>
        <fullName evidence="1">Uncharacterized protein</fullName>
    </submittedName>
</protein>
<organism evidence="1 2">
    <name type="scientific">Protopolystoma xenopodis</name>
    <dbReference type="NCBI Taxonomy" id="117903"/>
    <lineage>
        <taxon>Eukaryota</taxon>
        <taxon>Metazoa</taxon>
        <taxon>Spiralia</taxon>
        <taxon>Lophotrochozoa</taxon>
        <taxon>Platyhelminthes</taxon>
        <taxon>Monogenea</taxon>
        <taxon>Polyopisthocotylea</taxon>
        <taxon>Polystomatidea</taxon>
        <taxon>Polystomatidae</taxon>
        <taxon>Protopolystoma</taxon>
    </lineage>
</organism>
<dbReference type="Proteomes" id="UP000784294">
    <property type="component" value="Unassembled WGS sequence"/>
</dbReference>
<evidence type="ECO:0000313" key="1">
    <source>
        <dbReference type="EMBL" id="VEL42036.1"/>
    </source>
</evidence>
<sequence>MKEVRSTRGISWWDEKMLPSARGCLRAEEQGNDLLGVACICGSSASSTVVSCARGRASFWVRARTRAIVQRSQSRAFAKGRKQKGG</sequence>
<keyword evidence="2" id="KW-1185">Reference proteome</keyword>
<evidence type="ECO:0000313" key="2">
    <source>
        <dbReference type="Proteomes" id="UP000784294"/>
    </source>
</evidence>
<accession>A0A448XQ26</accession>
<reference evidence="1" key="1">
    <citation type="submission" date="2018-11" db="EMBL/GenBank/DDBJ databases">
        <authorList>
            <consortium name="Pathogen Informatics"/>
        </authorList>
    </citation>
    <scope>NUCLEOTIDE SEQUENCE</scope>
</reference>
<name>A0A448XQ26_9PLAT</name>
<dbReference type="AlphaFoldDB" id="A0A448XQ26"/>
<gene>
    <name evidence="1" type="ORF">PXEA_LOCUS35476</name>
</gene>